<name>A0A4P9W4Q7_9FUNG</name>
<reference evidence="3" key="1">
    <citation type="journal article" date="2018" name="Nat. Microbiol.">
        <title>Leveraging single-cell genomics to expand the fungal tree of life.</title>
        <authorList>
            <person name="Ahrendt S.R."/>
            <person name="Quandt C.A."/>
            <person name="Ciobanu D."/>
            <person name="Clum A."/>
            <person name="Salamov A."/>
            <person name="Andreopoulos B."/>
            <person name="Cheng J.F."/>
            <person name="Woyke T."/>
            <person name="Pelin A."/>
            <person name="Henrissat B."/>
            <person name="Reynolds N.K."/>
            <person name="Benny G.L."/>
            <person name="Smith M.E."/>
            <person name="James T.Y."/>
            <person name="Grigoriev I.V."/>
        </authorList>
    </citation>
    <scope>NUCLEOTIDE SEQUENCE [LARGE SCALE GENOMIC DNA]</scope>
</reference>
<accession>A0A4P9W4Q7</accession>
<organism evidence="2 3">
    <name type="scientific">Blyttiomyces helicus</name>
    <dbReference type="NCBI Taxonomy" id="388810"/>
    <lineage>
        <taxon>Eukaryota</taxon>
        <taxon>Fungi</taxon>
        <taxon>Fungi incertae sedis</taxon>
        <taxon>Chytridiomycota</taxon>
        <taxon>Chytridiomycota incertae sedis</taxon>
        <taxon>Chytridiomycetes</taxon>
        <taxon>Chytridiomycetes incertae sedis</taxon>
        <taxon>Blyttiomyces</taxon>
    </lineage>
</organism>
<feature type="compositionally biased region" description="Low complexity" evidence="1">
    <location>
        <begin position="325"/>
        <end position="337"/>
    </location>
</feature>
<feature type="non-terminal residue" evidence="2">
    <location>
        <position position="1"/>
    </location>
</feature>
<dbReference type="OrthoDB" id="2161084at2759"/>
<evidence type="ECO:0000256" key="1">
    <source>
        <dbReference type="SAM" id="MobiDB-lite"/>
    </source>
</evidence>
<feature type="region of interest" description="Disordered" evidence="1">
    <location>
        <begin position="400"/>
        <end position="440"/>
    </location>
</feature>
<dbReference type="AlphaFoldDB" id="A0A4P9W4Q7"/>
<dbReference type="EMBL" id="KZ997604">
    <property type="protein sequence ID" value="RKO87194.1"/>
    <property type="molecule type" value="Genomic_DNA"/>
</dbReference>
<evidence type="ECO:0000313" key="3">
    <source>
        <dbReference type="Proteomes" id="UP000269721"/>
    </source>
</evidence>
<keyword evidence="3" id="KW-1185">Reference proteome</keyword>
<gene>
    <name evidence="2" type="ORF">BDK51DRAFT_27110</name>
</gene>
<dbReference type="Proteomes" id="UP000269721">
    <property type="component" value="Unassembled WGS sequence"/>
</dbReference>
<sequence>RFGDGGLYWFRDNKAVTHWKGIKDSRAWEFMVLEWTYVMKGKGTMRGVDGYDIIKQKAWDFAGKPYIGQGCRFFRRDVRELIAFKRSINTLRHVVEADVPPEVILVVKELLAFEQSFHQKFDEIQASGLLDLPVPGTDLEAEAHRRVALIRAFYDPEEEGRLGESYWLPAEAAQNLRKGLTIDDAREEDGVGPAIAGSDDAASLVSFDPESDIEDGTYGRPPKRRKTLPAHRSYSGPPPDPTALRREMSRLTASRLHGRCEDVMRRSESLPSPPSPARAPLVDAPPARPSPNEPQVRSEDTIGEISPQGTVAPMPVAAPAIAPVAGPASAPTAAPAAQAPPVPPPVPRARTLSDSRCPRPLKKRILEETATAAISLIEQRRYAGEGAVTHAFWEPNGAIPTRESHIASPPMSRHASPPEEDCRAPGSQDSCSDGTAGKASGECGKSIASDLCISREYTFSDLINQTGFQLLPLPPIDTGHKYTCFRRPASSPSAASEDEAGSFLPRDRVGSYIRDRGDSIIVRVVPRAALSVDDF</sequence>
<proteinExistence type="predicted"/>
<feature type="compositionally biased region" description="Basic and acidic residues" evidence="1">
    <location>
        <begin position="258"/>
        <end position="268"/>
    </location>
</feature>
<feature type="compositionally biased region" description="Pro residues" evidence="1">
    <location>
        <begin position="338"/>
        <end position="347"/>
    </location>
</feature>
<protein>
    <submittedName>
        <fullName evidence="2">Uncharacterized protein</fullName>
    </submittedName>
</protein>
<evidence type="ECO:0000313" key="2">
    <source>
        <dbReference type="EMBL" id="RKO87194.1"/>
    </source>
</evidence>
<feature type="region of interest" description="Disordered" evidence="1">
    <location>
        <begin position="189"/>
        <end position="299"/>
    </location>
</feature>
<feature type="region of interest" description="Disordered" evidence="1">
    <location>
        <begin position="325"/>
        <end position="363"/>
    </location>
</feature>